<evidence type="ECO:0000313" key="5">
    <source>
        <dbReference type="Proteomes" id="UP001208570"/>
    </source>
</evidence>
<dbReference type="PANTHER" id="PTHR23080:SF141">
    <property type="entry name" value="TRANSPOSASE HELIX-TURN-HELIX DOMAIN-CONTAINING PROTEIN"/>
    <property type="match status" value="1"/>
</dbReference>
<reference evidence="4" key="1">
    <citation type="journal article" date="2023" name="Mol. Biol. Evol.">
        <title>Third-Generation Sequencing Reveals the Adaptive Role of the Epigenome in Three Deep-Sea Polychaetes.</title>
        <authorList>
            <person name="Perez M."/>
            <person name="Aroh O."/>
            <person name="Sun Y."/>
            <person name="Lan Y."/>
            <person name="Juniper S.K."/>
            <person name="Young C.R."/>
            <person name="Angers B."/>
            <person name="Qian P.Y."/>
        </authorList>
    </citation>
    <scope>NUCLEOTIDE SEQUENCE</scope>
    <source>
        <strain evidence="4">P08H-3</strain>
    </source>
</reference>
<dbReference type="GO" id="GO:0046872">
    <property type="term" value="F:metal ion binding"/>
    <property type="evidence" value="ECO:0007669"/>
    <property type="project" value="UniProtKB-KW"/>
</dbReference>
<dbReference type="PANTHER" id="PTHR23080">
    <property type="entry name" value="THAP DOMAIN PROTEIN"/>
    <property type="match status" value="1"/>
</dbReference>
<dbReference type="AlphaFoldDB" id="A0AAD9IV47"/>
<evidence type="ECO:0000259" key="3">
    <source>
        <dbReference type="Pfam" id="PF13359"/>
    </source>
</evidence>
<sequence>MFASRQFLKHNMSQCFAKFKDIRVIIDCCEVFVEQSTHVCRQGNMHSSYKSHSTFKCLIGISPNGGVMFVSDDFEGSMSDNDIVKKSGFLDKLEAGDLILADRGFTIRDMLYKKKVDLNIPPFLQGENRLTVVEEITTKQIAQVRIRVERATERIKKFRLLKRVIPLSLQPIFSQMVYLAGCLVNFQDPIVK</sequence>
<dbReference type="Pfam" id="PF13359">
    <property type="entry name" value="DDE_Tnp_4"/>
    <property type="match status" value="1"/>
</dbReference>
<organism evidence="4 5">
    <name type="scientific">Paralvinella palmiformis</name>
    <dbReference type="NCBI Taxonomy" id="53620"/>
    <lineage>
        <taxon>Eukaryota</taxon>
        <taxon>Metazoa</taxon>
        <taxon>Spiralia</taxon>
        <taxon>Lophotrochozoa</taxon>
        <taxon>Annelida</taxon>
        <taxon>Polychaeta</taxon>
        <taxon>Sedentaria</taxon>
        <taxon>Canalipalpata</taxon>
        <taxon>Terebellida</taxon>
        <taxon>Terebelliformia</taxon>
        <taxon>Alvinellidae</taxon>
        <taxon>Paralvinella</taxon>
    </lineage>
</organism>
<accession>A0AAD9IV47</accession>
<feature type="domain" description="DDE Tnp4" evidence="3">
    <location>
        <begin position="26"/>
        <end position="185"/>
    </location>
</feature>
<dbReference type="EMBL" id="JAODUP010001237">
    <property type="protein sequence ID" value="KAK2140820.1"/>
    <property type="molecule type" value="Genomic_DNA"/>
</dbReference>
<gene>
    <name evidence="4" type="ORF">LSH36_1237g00008</name>
</gene>
<keyword evidence="5" id="KW-1185">Reference proteome</keyword>
<dbReference type="InterPro" id="IPR027806">
    <property type="entry name" value="HARBI1_dom"/>
</dbReference>
<evidence type="ECO:0000256" key="1">
    <source>
        <dbReference type="ARBA" id="ARBA00001968"/>
    </source>
</evidence>
<comment type="caution">
    <text evidence="4">The sequence shown here is derived from an EMBL/GenBank/DDBJ whole genome shotgun (WGS) entry which is preliminary data.</text>
</comment>
<evidence type="ECO:0000256" key="2">
    <source>
        <dbReference type="ARBA" id="ARBA00022723"/>
    </source>
</evidence>
<protein>
    <recommendedName>
        <fullName evidence="3">DDE Tnp4 domain-containing protein</fullName>
    </recommendedName>
</protein>
<keyword evidence="2" id="KW-0479">Metal-binding</keyword>
<evidence type="ECO:0000313" key="4">
    <source>
        <dbReference type="EMBL" id="KAK2140820.1"/>
    </source>
</evidence>
<comment type="cofactor">
    <cofactor evidence="1">
        <name>a divalent metal cation</name>
        <dbReference type="ChEBI" id="CHEBI:60240"/>
    </cofactor>
</comment>
<proteinExistence type="predicted"/>
<dbReference type="Proteomes" id="UP001208570">
    <property type="component" value="Unassembled WGS sequence"/>
</dbReference>
<name>A0AAD9IV47_9ANNE</name>